<keyword evidence="2" id="KW-1185">Reference proteome</keyword>
<protein>
    <submittedName>
        <fullName evidence="1">Uncharacterized protein</fullName>
    </submittedName>
</protein>
<dbReference type="RefSeq" id="WP_281241251.1">
    <property type="nucleotide sequence ID" value="NZ_FNDD01000072.1"/>
</dbReference>
<accession>A0A1G8HZL1</accession>
<evidence type="ECO:0000313" key="2">
    <source>
        <dbReference type="Proteomes" id="UP000198854"/>
    </source>
</evidence>
<gene>
    <name evidence="1" type="ORF">SAMN04488136_1722</name>
</gene>
<reference evidence="1 2" key="1">
    <citation type="submission" date="2016-10" db="EMBL/GenBank/DDBJ databases">
        <authorList>
            <person name="de Groot N.N."/>
        </authorList>
    </citation>
    <scope>NUCLEOTIDE SEQUENCE [LARGE SCALE GENOMIC DNA]</scope>
    <source>
        <strain evidence="1 2">CGMCC 1.10228</strain>
    </source>
</reference>
<sequence>MSDKETSKEDLYFPEFEGEWFPNEDRYMGLDEFMKLTEEPITA</sequence>
<name>A0A1G8HZL1_9VIBR</name>
<evidence type="ECO:0000313" key="1">
    <source>
        <dbReference type="EMBL" id="SDI12126.1"/>
    </source>
</evidence>
<proteinExistence type="predicted"/>
<dbReference type="Proteomes" id="UP000198854">
    <property type="component" value="Unassembled WGS sequence"/>
</dbReference>
<dbReference type="EMBL" id="FNDD01000072">
    <property type="protein sequence ID" value="SDI12126.1"/>
    <property type="molecule type" value="Genomic_DNA"/>
</dbReference>
<dbReference type="AlphaFoldDB" id="A0A1G8HZL1"/>
<organism evidence="1 2">
    <name type="scientific">Vibrio xiamenensis</name>
    <dbReference type="NCBI Taxonomy" id="861298"/>
    <lineage>
        <taxon>Bacteria</taxon>
        <taxon>Pseudomonadati</taxon>
        <taxon>Pseudomonadota</taxon>
        <taxon>Gammaproteobacteria</taxon>
        <taxon>Vibrionales</taxon>
        <taxon>Vibrionaceae</taxon>
        <taxon>Vibrio</taxon>
    </lineage>
</organism>